<dbReference type="PANTHER" id="PTHR35046">
    <property type="entry name" value="ZINC KNUCKLE (CCHC-TYPE) FAMILY PROTEIN"/>
    <property type="match status" value="1"/>
</dbReference>
<sequence>MCVLEKLLIAPRLVTTSQRNAIFKTRCTISGKVCDLLIDSGCTENIISRSVVQALKLKTTPNPDPYKISWVKKELIYR</sequence>
<accession>A0A8T3APM5</accession>
<dbReference type="Proteomes" id="UP000829196">
    <property type="component" value="Unassembled WGS sequence"/>
</dbReference>
<organism evidence="1 2">
    <name type="scientific">Dendrobium nobile</name>
    <name type="common">Orchid</name>
    <dbReference type="NCBI Taxonomy" id="94219"/>
    <lineage>
        <taxon>Eukaryota</taxon>
        <taxon>Viridiplantae</taxon>
        <taxon>Streptophyta</taxon>
        <taxon>Embryophyta</taxon>
        <taxon>Tracheophyta</taxon>
        <taxon>Spermatophyta</taxon>
        <taxon>Magnoliopsida</taxon>
        <taxon>Liliopsida</taxon>
        <taxon>Asparagales</taxon>
        <taxon>Orchidaceae</taxon>
        <taxon>Epidendroideae</taxon>
        <taxon>Malaxideae</taxon>
        <taxon>Dendrobiinae</taxon>
        <taxon>Dendrobium</taxon>
    </lineage>
</organism>
<comment type="caution">
    <text evidence="1">The sequence shown here is derived from an EMBL/GenBank/DDBJ whole genome shotgun (WGS) entry which is preliminary data.</text>
</comment>
<name>A0A8T3APM5_DENNO</name>
<dbReference type="CDD" id="cd00303">
    <property type="entry name" value="retropepsin_like"/>
    <property type="match status" value="1"/>
</dbReference>
<dbReference type="PANTHER" id="PTHR35046:SF9">
    <property type="entry name" value="RNA-DIRECTED DNA POLYMERASE"/>
    <property type="match status" value="1"/>
</dbReference>
<dbReference type="InterPro" id="IPR021109">
    <property type="entry name" value="Peptidase_aspartic_dom_sf"/>
</dbReference>
<evidence type="ECO:0000313" key="1">
    <source>
        <dbReference type="EMBL" id="KAI0498008.1"/>
    </source>
</evidence>
<dbReference type="EMBL" id="JAGYWB010000015">
    <property type="protein sequence ID" value="KAI0498008.1"/>
    <property type="molecule type" value="Genomic_DNA"/>
</dbReference>
<evidence type="ECO:0000313" key="2">
    <source>
        <dbReference type="Proteomes" id="UP000829196"/>
    </source>
</evidence>
<reference evidence="1" key="1">
    <citation type="journal article" date="2022" name="Front. Genet.">
        <title>Chromosome-Scale Assembly of the Dendrobium nobile Genome Provides Insights Into the Molecular Mechanism of the Biosynthesis of the Medicinal Active Ingredient of Dendrobium.</title>
        <authorList>
            <person name="Xu Q."/>
            <person name="Niu S.-C."/>
            <person name="Li K.-L."/>
            <person name="Zheng P.-J."/>
            <person name="Zhang X.-J."/>
            <person name="Jia Y."/>
            <person name="Liu Y."/>
            <person name="Niu Y.-X."/>
            <person name="Yu L.-H."/>
            <person name="Chen D.-F."/>
            <person name="Zhang G.-Q."/>
        </authorList>
    </citation>
    <scope>NUCLEOTIDE SEQUENCE</scope>
    <source>
        <tissue evidence="1">Leaf</tissue>
    </source>
</reference>
<dbReference type="Gene3D" id="2.40.70.10">
    <property type="entry name" value="Acid Proteases"/>
    <property type="match status" value="1"/>
</dbReference>
<protein>
    <submittedName>
        <fullName evidence="1">Uncharacterized protein</fullName>
    </submittedName>
</protein>
<dbReference type="AlphaFoldDB" id="A0A8T3APM5"/>
<dbReference type="OrthoDB" id="784094at2759"/>
<gene>
    <name evidence="1" type="ORF">KFK09_021249</name>
</gene>
<keyword evidence="2" id="KW-1185">Reference proteome</keyword>
<dbReference type="Pfam" id="PF13650">
    <property type="entry name" value="Asp_protease_2"/>
    <property type="match status" value="1"/>
</dbReference>
<proteinExistence type="predicted"/>